<evidence type="ECO:0000313" key="5">
    <source>
        <dbReference type="Proteomes" id="UP001434883"/>
    </source>
</evidence>
<dbReference type="Proteomes" id="UP001434883">
    <property type="component" value="Unassembled WGS sequence"/>
</dbReference>
<dbReference type="InterPro" id="IPR015940">
    <property type="entry name" value="UBA"/>
</dbReference>
<proteinExistence type="predicted"/>
<evidence type="ECO:0000256" key="2">
    <source>
        <dbReference type="SAM" id="SignalP"/>
    </source>
</evidence>
<dbReference type="CDD" id="cd14393">
    <property type="entry name" value="UBA_c-Cbl"/>
    <property type="match status" value="1"/>
</dbReference>
<sequence>MKVRPFLVCFLVEIIVRHSSRAEASGNDEEEDDRLEDQHLVMSRLACSKVERPASPVSQLPPVPPRLDLLQQRSSSSHSTLSQGATAKDKKEDSSLEDVYEYDRPRPVVPLAPTRRNLSEINCPAAAFSSLSMDASVEAGTFAESDQPPRPLPRRANSDRRPRPLNRDLSAPLPELPDPSSDWPPPHPPPPPPGAAVAIAGNQALNGEIECLISQGYSIQDIQKALMIAQNNLETAKNILREFVSVPSTAHIAT</sequence>
<organism evidence="4 5">
    <name type="scientific">Xenoophorus captivus</name>
    <dbReference type="NCBI Taxonomy" id="1517983"/>
    <lineage>
        <taxon>Eukaryota</taxon>
        <taxon>Metazoa</taxon>
        <taxon>Chordata</taxon>
        <taxon>Craniata</taxon>
        <taxon>Vertebrata</taxon>
        <taxon>Euteleostomi</taxon>
        <taxon>Actinopterygii</taxon>
        <taxon>Neopterygii</taxon>
        <taxon>Teleostei</taxon>
        <taxon>Neoteleostei</taxon>
        <taxon>Acanthomorphata</taxon>
        <taxon>Ovalentaria</taxon>
        <taxon>Atherinomorphae</taxon>
        <taxon>Cyprinodontiformes</taxon>
        <taxon>Goodeidae</taxon>
        <taxon>Xenoophorus</taxon>
    </lineage>
</organism>
<feature type="compositionally biased region" description="Basic and acidic residues" evidence="1">
    <location>
        <begin position="156"/>
        <end position="166"/>
    </location>
</feature>
<name>A0ABV0RUZ0_9TELE</name>
<evidence type="ECO:0000256" key="1">
    <source>
        <dbReference type="SAM" id="MobiDB-lite"/>
    </source>
</evidence>
<feature type="compositionally biased region" description="Pro residues" evidence="1">
    <location>
        <begin position="174"/>
        <end position="194"/>
    </location>
</feature>
<dbReference type="EMBL" id="JAHRIN010059336">
    <property type="protein sequence ID" value="MEQ2212013.1"/>
    <property type="molecule type" value="Genomic_DNA"/>
</dbReference>
<feature type="chain" id="PRO_5046081913" description="UBA domain-containing protein" evidence="2">
    <location>
        <begin position="23"/>
        <end position="254"/>
    </location>
</feature>
<keyword evidence="5" id="KW-1185">Reference proteome</keyword>
<feature type="compositionally biased region" description="Low complexity" evidence="1">
    <location>
        <begin position="69"/>
        <end position="83"/>
    </location>
</feature>
<evidence type="ECO:0000259" key="3">
    <source>
        <dbReference type="PROSITE" id="PS50030"/>
    </source>
</evidence>
<feature type="domain" description="UBA" evidence="3">
    <location>
        <begin position="204"/>
        <end position="243"/>
    </location>
</feature>
<dbReference type="Gene3D" id="1.10.8.10">
    <property type="entry name" value="DNA helicase RuvA subunit, C-terminal domain"/>
    <property type="match status" value="1"/>
</dbReference>
<dbReference type="SUPFAM" id="SSF46934">
    <property type="entry name" value="UBA-like"/>
    <property type="match status" value="1"/>
</dbReference>
<dbReference type="InterPro" id="IPR009060">
    <property type="entry name" value="UBA-like_sf"/>
</dbReference>
<gene>
    <name evidence="4" type="ORF">XENOCAPTIV_023052</name>
</gene>
<feature type="signal peptide" evidence="2">
    <location>
        <begin position="1"/>
        <end position="22"/>
    </location>
</feature>
<reference evidence="4 5" key="1">
    <citation type="submission" date="2021-06" db="EMBL/GenBank/DDBJ databases">
        <authorList>
            <person name="Palmer J.M."/>
        </authorList>
    </citation>
    <scope>NUCLEOTIDE SEQUENCE [LARGE SCALE GENOMIC DNA]</scope>
    <source>
        <strain evidence="4 5">XC_2019</strain>
        <tissue evidence="4">Muscle</tissue>
    </source>
</reference>
<dbReference type="PROSITE" id="PS50030">
    <property type="entry name" value="UBA"/>
    <property type="match status" value="1"/>
</dbReference>
<feature type="region of interest" description="Disordered" evidence="1">
    <location>
        <begin position="139"/>
        <end position="195"/>
    </location>
</feature>
<keyword evidence="2" id="KW-0732">Signal</keyword>
<protein>
    <recommendedName>
        <fullName evidence="3">UBA domain-containing protein</fullName>
    </recommendedName>
</protein>
<accession>A0ABV0RUZ0</accession>
<feature type="region of interest" description="Disordered" evidence="1">
    <location>
        <begin position="51"/>
        <end position="101"/>
    </location>
</feature>
<comment type="caution">
    <text evidence="4">The sequence shown here is derived from an EMBL/GenBank/DDBJ whole genome shotgun (WGS) entry which is preliminary data.</text>
</comment>
<evidence type="ECO:0000313" key="4">
    <source>
        <dbReference type="EMBL" id="MEQ2212013.1"/>
    </source>
</evidence>